<dbReference type="Proteomes" id="UP000027946">
    <property type="component" value="Unassembled WGS sequence"/>
</dbReference>
<dbReference type="PROSITE" id="PS50045">
    <property type="entry name" value="SIGMA54_INTERACT_4"/>
    <property type="match status" value="1"/>
</dbReference>
<dbReference type="SUPFAM" id="SSF55785">
    <property type="entry name" value="PYP-like sensor domain (PAS domain)"/>
    <property type="match status" value="1"/>
</dbReference>
<sequence>MKSQFKLEKDFFIYEDEKDFDEIIRKFQSSNTVQLPVLSIDKHVVGVLCICDYVKCNCVKRAVNTKFASIQETEHIADFKNIDQEVFPFVNRFKKYIGFVRKADILKYIEIKRFKQAFNDKNKKELKFYRDIHSELNSILELSSDGIFITDGSGNVLRMNSACEKLDGVKKENIIGKNMDELVRTSMYSNSVALQVLEQGQRITVIQKVNNGKEVVSTGTPVFKDGKISMVVVNVRDVTELNNLKNQLKKANDISEKISFELETLRMQQMDTGNMILDSPAMKKIAQLALKVAKVSSTVLIEGESGVGKGVISKFIHNNSSRKEGPFIKIECSSIPENLLESELFGYEKGAFTGAERTGKIGLVELANGGTLFLDEIGEIPLNTQVKLLRLIQDREFLKIGGKTPIAVDIRIIAATNKDLRKLVAEKKFREDLFYRLNVIPVYIPPLRERKEALGSMILKNIEQFNEKYKMDKELDPEALKKLMNYKWPGNVRELENIMEMLVVTSTGRIIDIYDLPANIKESDEILSIAYGSSFKGIMDDYEKKILLKAMEESSNTQEMSKILDIDSSTIRRKLKKHNIKIAY</sequence>
<evidence type="ECO:0000259" key="7">
    <source>
        <dbReference type="PROSITE" id="PS50112"/>
    </source>
</evidence>
<dbReference type="NCBIfam" id="TIGR00229">
    <property type="entry name" value="sensory_box"/>
    <property type="match status" value="1"/>
</dbReference>
<dbReference type="AlphaFoldDB" id="A0A069RCB9"/>
<reference evidence="8 9" key="1">
    <citation type="submission" date="2014-03" db="EMBL/GenBank/DDBJ databases">
        <title>Genome sequence of Clostridium litorale W6, DSM 5388.</title>
        <authorList>
            <person name="Poehlein A."/>
            <person name="Jagirdar A."/>
            <person name="Khonsari B."/>
            <person name="Chibani C.M."/>
            <person name="Gutierrez Gutierrez D.A."/>
            <person name="Davydova E."/>
            <person name="Alghaithi H.S."/>
            <person name="Nair K.P."/>
            <person name="Dhamotharan K."/>
            <person name="Chandran L."/>
            <person name="G W."/>
            <person name="Daniel R."/>
        </authorList>
    </citation>
    <scope>NUCLEOTIDE SEQUENCE [LARGE SCALE GENOMIC DNA]</scope>
    <source>
        <strain evidence="8 9">W6</strain>
    </source>
</reference>
<gene>
    <name evidence="8" type="ORF">CLIT_20c00730</name>
</gene>
<dbReference type="OrthoDB" id="9803970at2"/>
<feature type="domain" description="Sigma-54 factor interaction" evidence="6">
    <location>
        <begin position="275"/>
        <end position="504"/>
    </location>
</feature>
<dbReference type="STRING" id="1121324.CLIT_20c00730"/>
<dbReference type="FunFam" id="3.40.50.300:FF:000006">
    <property type="entry name" value="DNA-binding transcriptional regulator NtrC"/>
    <property type="match status" value="1"/>
</dbReference>
<comment type="caution">
    <text evidence="8">The sequence shown here is derived from an EMBL/GenBank/DDBJ whole genome shotgun (WGS) entry which is preliminary data.</text>
</comment>
<dbReference type="SMART" id="SM00091">
    <property type="entry name" value="PAS"/>
    <property type="match status" value="1"/>
</dbReference>
<dbReference type="SMART" id="SM00382">
    <property type="entry name" value="AAA"/>
    <property type="match status" value="1"/>
</dbReference>
<dbReference type="SUPFAM" id="SSF46689">
    <property type="entry name" value="Homeodomain-like"/>
    <property type="match status" value="1"/>
</dbReference>
<evidence type="ECO:0000256" key="5">
    <source>
        <dbReference type="ARBA" id="ARBA00023163"/>
    </source>
</evidence>
<dbReference type="InterPro" id="IPR035965">
    <property type="entry name" value="PAS-like_dom_sf"/>
</dbReference>
<dbReference type="SUPFAM" id="SSF54631">
    <property type="entry name" value="CBS-domain pair"/>
    <property type="match status" value="1"/>
</dbReference>
<evidence type="ECO:0000259" key="6">
    <source>
        <dbReference type="PROSITE" id="PS50045"/>
    </source>
</evidence>
<dbReference type="RefSeq" id="WP_038267080.1">
    <property type="nucleotide sequence ID" value="NZ_FSRH01000012.1"/>
</dbReference>
<dbReference type="InterPro" id="IPR058031">
    <property type="entry name" value="AAA_lid_NorR"/>
</dbReference>
<evidence type="ECO:0000256" key="4">
    <source>
        <dbReference type="ARBA" id="ARBA00023125"/>
    </source>
</evidence>
<dbReference type="SUPFAM" id="SSF52540">
    <property type="entry name" value="P-loop containing nucleoside triphosphate hydrolases"/>
    <property type="match status" value="1"/>
</dbReference>
<keyword evidence="4" id="KW-0238">DNA-binding</keyword>
<keyword evidence="5" id="KW-0804">Transcription</keyword>
<dbReference type="PANTHER" id="PTHR32071">
    <property type="entry name" value="TRANSCRIPTIONAL REGULATORY PROTEIN"/>
    <property type="match status" value="1"/>
</dbReference>
<dbReference type="GO" id="GO:0043565">
    <property type="term" value="F:sequence-specific DNA binding"/>
    <property type="evidence" value="ECO:0007669"/>
    <property type="project" value="InterPro"/>
</dbReference>
<dbReference type="Pfam" id="PF02954">
    <property type="entry name" value="HTH_8"/>
    <property type="match status" value="1"/>
</dbReference>
<dbReference type="InterPro" id="IPR025943">
    <property type="entry name" value="Sigma_54_int_dom_ATP-bd_2"/>
</dbReference>
<dbReference type="PANTHER" id="PTHR32071:SF57">
    <property type="entry name" value="C4-DICARBOXYLATE TRANSPORT TRANSCRIPTIONAL REGULATORY PROTEIN DCTD"/>
    <property type="match status" value="1"/>
</dbReference>
<dbReference type="EMBL" id="JJMM01000020">
    <property type="protein sequence ID" value="KDR94428.1"/>
    <property type="molecule type" value="Genomic_DNA"/>
</dbReference>
<dbReference type="CDD" id="cd00009">
    <property type="entry name" value="AAA"/>
    <property type="match status" value="1"/>
</dbReference>
<dbReference type="InterPro" id="IPR002078">
    <property type="entry name" value="Sigma_54_int"/>
</dbReference>
<dbReference type="Gene3D" id="3.40.50.300">
    <property type="entry name" value="P-loop containing nucleotide triphosphate hydrolases"/>
    <property type="match status" value="1"/>
</dbReference>
<evidence type="ECO:0000313" key="8">
    <source>
        <dbReference type="EMBL" id="KDR94428.1"/>
    </source>
</evidence>
<keyword evidence="3" id="KW-0805">Transcription regulation</keyword>
<dbReference type="GO" id="GO:0006355">
    <property type="term" value="P:regulation of DNA-templated transcription"/>
    <property type="evidence" value="ECO:0007669"/>
    <property type="project" value="InterPro"/>
</dbReference>
<dbReference type="PROSITE" id="PS00675">
    <property type="entry name" value="SIGMA54_INTERACT_1"/>
    <property type="match status" value="1"/>
</dbReference>
<accession>A0A069RCB9</accession>
<dbReference type="PROSITE" id="PS00676">
    <property type="entry name" value="SIGMA54_INTERACT_2"/>
    <property type="match status" value="1"/>
</dbReference>
<dbReference type="Gene3D" id="3.30.450.20">
    <property type="entry name" value="PAS domain"/>
    <property type="match status" value="1"/>
</dbReference>
<keyword evidence="1" id="KW-0547">Nucleotide-binding</keyword>
<proteinExistence type="predicted"/>
<dbReference type="PROSITE" id="PS50112">
    <property type="entry name" value="PAS"/>
    <property type="match status" value="1"/>
</dbReference>
<dbReference type="Pfam" id="PF25601">
    <property type="entry name" value="AAA_lid_14"/>
    <property type="match status" value="1"/>
</dbReference>
<dbReference type="InterPro" id="IPR025944">
    <property type="entry name" value="Sigma_54_int_dom_CS"/>
</dbReference>
<dbReference type="InterPro" id="IPR009057">
    <property type="entry name" value="Homeodomain-like_sf"/>
</dbReference>
<evidence type="ECO:0000256" key="1">
    <source>
        <dbReference type="ARBA" id="ARBA00022741"/>
    </source>
</evidence>
<organism evidence="8 9">
    <name type="scientific">Peptoclostridium litorale DSM 5388</name>
    <dbReference type="NCBI Taxonomy" id="1121324"/>
    <lineage>
        <taxon>Bacteria</taxon>
        <taxon>Bacillati</taxon>
        <taxon>Bacillota</taxon>
        <taxon>Clostridia</taxon>
        <taxon>Peptostreptococcales</taxon>
        <taxon>Peptoclostridiaceae</taxon>
        <taxon>Peptoclostridium</taxon>
    </lineage>
</organism>
<keyword evidence="2" id="KW-0067">ATP-binding</keyword>
<name>A0A069RCB9_PEPLI</name>
<dbReference type="Gene3D" id="1.10.8.60">
    <property type="match status" value="1"/>
</dbReference>
<evidence type="ECO:0000313" key="9">
    <source>
        <dbReference type="Proteomes" id="UP000027946"/>
    </source>
</evidence>
<keyword evidence="9" id="KW-1185">Reference proteome</keyword>
<evidence type="ECO:0000256" key="3">
    <source>
        <dbReference type="ARBA" id="ARBA00023015"/>
    </source>
</evidence>
<dbReference type="InterPro" id="IPR025662">
    <property type="entry name" value="Sigma_54_int_dom_ATP-bd_1"/>
</dbReference>
<feature type="domain" description="PAS" evidence="7">
    <location>
        <begin position="132"/>
        <end position="179"/>
    </location>
</feature>
<dbReference type="InterPro" id="IPR000014">
    <property type="entry name" value="PAS"/>
</dbReference>
<dbReference type="GO" id="GO:0005524">
    <property type="term" value="F:ATP binding"/>
    <property type="evidence" value="ECO:0007669"/>
    <property type="project" value="UniProtKB-KW"/>
</dbReference>
<dbReference type="CDD" id="cd00130">
    <property type="entry name" value="PAS"/>
    <property type="match status" value="1"/>
</dbReference>
<dbReference type="Pfam" id="PF00158">
    <property type="entry name" value="Sigma54_activat"/>
    <property type="match status" value="1"/>
</dbReference>
<evidence type="ECO:0000256" key="2">
    <source>
        <dbReference type="ARBA" id="ARBA00022840"/>
    </source>
</evidence>
<dbReference type="InterPro" id="IPR002197">
    <property type="entry name" value="HTH_Fis"/>
</dbReference>
<dbReference type="Gene3D" id="1.10.10.60">
    <property type="entry name" value="Homeodomain-like"/>
    <property type="match status" value="1"/>
</dbReference>
<dbReference type="InterPro" id="IPR046342">
    <property type="entry name" value="CBS_dom_sf"/>
</dbReference>
<dbReference type="eggNOG" id="COG3829">
    <property type="taxonomic scope" value="Bacteria"/>
</dbReference>
<dbReference type="InterPro" id="IPR003593">
    <property type="entry name" value="AAA+_ATPase"/>
</dbReference>
<protein>
    <submittedName>
        <fullName evidence="8">PAS modulated sigma54 specific transcriptional regulator, Fis family</fullName>
    </submittedName>
</protein>
<dbReference type="PROSITE" id="PS00688">
    <property type="entry name" value="SIGMA54_INTERACT_3"/>
    <property type="match status" value="1"/>
</dbReference>
<dbReference type="InterPro" id="IPR027417">
    <property type="entry name" value="P-loop_NTPase"/>
</dbReference>
<dbReference type="Pfam" id="PF13426">
    <property type="entry name" value="PAS_9"/>
    <property type="match status" value="1"/>
</dbReference>